<organism evidence="3 4">
    <name type="scientific">Frondihabitans sucicola</name>
    <dbReference type="NCBI Taxonomy" id="1268041"/>
    <lineage>
        <taxon>Bacteria</taxon>
        <taxon>Bacillati</taxon>
        <taxon>Actinomycetota</taxon>
        <taxon>Actinomycetes</taxon>
        <taxon>Micrococcales</taxon>
        <taxon>Microbacteriaceae</taxon>
        <taxon>Frondihabitans</taxon>
    </lineage>
</organism>
<keyword evidence="2" id="KW-1133">Transmembrane helix</keyword>
<keyword evidence="4" id="KW-1185">Reference proteome</keyword>
<feature type="region of interest" description="Disordered" evidence="1">
    <location>
        <begin position="52"/>
        <end position="75"/>
    </location>
</feature>
<evidence type="ECO:0000256" key="2">
    <source>
        <dbReference type="SAM" id="Phobius"/>
    </source>
</evidence>
<name>A0ABM8GNL2_9MICO</name>
<dbReference type="Proteomes" id="UP001321486">
    <property type="component" value="Chromosome"/>
</dbReference>
<evidence type="ECO:0000313" key="4">
    <source>
        <dbReference type="Proteomes" id="UP001321486"/>
    </source>
</evidence>
<dbReference type="RefSeq" id="WP_286343156.1">
    <property type="nucleotide sequence ID" value="NZ_AP027732.1"/>
</dbReference>
<feature type="compositionally biased region" description="Basic and acidic residues" evidence="1">
    <location>
        <begin position="60"/>
        <end position="75"/>
    </location>
</feature>
<accession>A0ABM8GNL2</accession>
<protein>
    <submittedName>
        <fullName evidence="3">Uncharacterized protein</fullName>
    </submittedName>
</protein>
<reference evidence="4" key="1">
    <citation type="journal article" date="2019" name="Int. J. Syst. Evol. Microbiol.">
        <title>The Global Catalogue of Microorganisms (GCM) 10K type strain sequencing project: providing services to taxonomists for standard genome sequencing and annotation.</title>
        <authorList>
            <consortium name="The Broad Institute Genomics Platform"/>
            <consortium name="The Broad Institute Genome Sequencing Center for Infectious Disease"/>
            <person name="Wu L."/>
            <person name="Ma J."/>
        </authorList>
    </citation>
    <scope>NUCLEOTIDE SEQUENCE [LARGE SCALE GENOMIC DNA]</scope>
    <source>
        <strain evidence="4">NBRC 108728</strain>
    </source>
</reference>
<keyword evidence="2" id="KW-0812">Transmembrane</keyword>
<feature type="transmembrane region" description="Helical" evidence="2">
    <location>
        <begin position="23"/>
        <end position="44"/>
    </location>
</feature>
<keyword evidence="2" id="KW-0472">Membrane</keyword>
<dbReference type="EMBL" id="AP027732">
    <property type="protein sequence ID" value="BDZ50035.1"/>
    <property type="molecule type" value="Genomic_DNA"/>
</dbReference>
<evidence type="ECO:0000313" key="3">
    <source>
        <dbReference type="EMBL" id="BDZ50035.1"/>
    </source>
</evidence>
<proteinExistence type="predicted"/>
<sequence length="75" mass="8025">MLMVTALATTLIAAEEKLAPVFAPAPVIALIAGAVFTILGFVVFSYKDVANRNLDPQGPTHHDKPIDEFGHAEDH</sequence>
<gene>
    <name evidence="3" type="ORF">GCM10025867_22760</name>
</gene>
<evidence type="ECO:0000256" key="1">
    <source>
        <dbReference type="SAM" id="MobiDB-lite"/>
    </source>
</evidence>